<dbReference type="SUPFAM" id="SSF90123">
    <property type="entry name" value="ABC transporter transmembrane region"/>
    <property type="match status" value="2"/>
</dbReference>
<feature type="transmembrane region" description="Helical" evidence="16">
    <location>
        <begin position="876"/>
        <end position="897"/>
    </location>
</feature>
<dbReference type="PROSITE" id="PS50929">
    <property type="entry name" value="ABC_TM1F"/>
    <property type="match status" value="2"/>
</dbReference>
<comment type="caution">
    <text evidence="19">The sequence shown here is derived from an EMBL/GenBank/DDBJ whole genome shotgun (WGS) entry which is preliminary data.</text>
</comment>
<evidence type="ECO:0000256" key="15">
    <source>
        <dbReference type="SAM" id="MobiDB-lite"/>
    </source>
</evidence>
<dbReference type="CDD" id="cd18577">
    <property type="entry name" value="ABC_6TM_Pgp_ABCB1_D1_like"/>
    <property type="match status" value="1"/>
</dbReference>
<feature type="region of interest" description="Disordered" evidence="15">
    <location>
        <begin position="654"/>
        <end position="706"/>
    </location>
</feature>
<dbReference type="Pfam" id="PF00005">
    <property type="entry name" value="ABC_tran"/>
    <property type="match status" value="2"/>
</dbReference>
<feature type="compositionally biased region" description="Basic and acidic residues" evidence="15">
    <location>
        <begin position="32"/>
        <end position="43"/>
    </location>
</feature>
<feature type="transmembrane region" description="Helical" evidence="16">
    <location>
        <begin position="209"/>
        <end position="229"/>
    </location>
</feature>
<keyword evidence="10" id="KW-1278">Translocase</keyword>
<accession>A0A1W0WA47</accession>
<dbReference type="PANTHER" id="PTHR43394">
    <property type="entry name" value="ATP-DEPENDENT PERMEASE MDL1, MITOCHONDRIAL"/>
    <property type="match status" value="1"/>
</dbReference>
<evidence type="ECO:0000256" key="7">
    <source>
        <dbReference type="ARBA" id="ARBA00022737"/>
    </source>
</evidence>
<dbReference type="GO" id="GO:0008559">
    <property type="term" value="F:ABC-type xenobiotic transporter activity"/>
    <property type="evidence" value="ECO:0007669"/>
    <property type="project" value="UniProtKB-EC"/>
</dbReference>
<evidence type="ECO:0000256" key="8">
    <source>
        <dbReference type="ARBA" id="ARBA00022741"/>
    </source>
</evidence>
<dbReference type="Gene3D" id="1.20.1560.10">
    <property type="entry name" value="ABC transporter type 1, transmembrane domain"/>
    <property type="match status" value="1"/>
</dbReference>
<evidence type="ECO:0000256" key="4">
    <source>
        <dbReference type="ARBA" id="ARBA00022448"/>
    </source>
</evidence>
<feature type="transmembrane region" description="Helical" evidence="16">
    <location>
        <begin position="988"/>
        <end position="1008"/>
    </location>
</feature>
<evidence type="ECO:0000259" key="18">
    <source>
        <dbReference type="PROSITE" id="PS50929"/>
    </source>
</evidence>
<dbReference type="FunFam" id="1.20.1560.10:FF:000046">
    <property type="entry name" value="ATP-binding cassette subfamily B member 11"/>
    <property type="match status" value="1"/>
</dbReference>
<keyword evidence="4" id="KW-0813">Transport</keyword>
<evidence type="ECO:0000256" key="10">
    <source>
        <dbReference type="ARBA" id="ARBA00022967"/>
    </source>
</evidence>
<feature type="transmembrane region" description="Helical" evidence="16">
    <location>
        <begin position="769"/>
        <end position="789"/>
    </location>
</feature>
<keyword evidence="13" id="KW-0325">Glycoprotein</keyword>
<comment type="similarity">
    <text evidence="2">Belongs to the ABC transporter superfamily. ABCB family. Multidrug resistance exporter (TC 3.A.1.201) subfamily.</text>
</comment>
<evidence type="ECO:0000256" key="3">
    <source>
        <dbReference type="ARBA" id="ARBA00012191"/>
    </source>
</evidence>
<dbReference type="InterPro" id="IPR027417">
    <property type="entry name" value="P-loop_NTPase"/>
</dbReference>
<comment type="catalytic activity">
    <reaction evidence="14">
        <text>ATP + H2O + xenobioticSide 1 = ADP + phosphate + xenobioticSide 2.</text>
        <dbReference type="EC" id="7.6.2.2"/>
    </reaction>
</comment>
<evidence type="ECO:0000256" key="14">
    <source>
        <dbReference type="ARBA" id="ARBA00034018"/>
    </source>
</evidence>
<evidence type="ECO:0000256" key="16">
    <source>
        <dbReference type="SAM" id="Phobius"/>
    </source>
</evidence>
<evidence type="ECO:0000256" key="2">
    <source>
        <dbReference type="ARBA" id="ARBA00007577"/>
    </source>
</evidence>
<feature type="transmembrane region" description="Helical" evidence="16">
    <location>
        <begin position="62"/>
        <end position="86"/>
    </location>
</feature>
<dbReference type="GO" id="GO:0005886">
    <property type="term" value="C:plasma membrane"/>
    <property type="evidence" value="ECO:0007669"/>
    <property type="project" value="UniProtKB-SubCell"/>
</dbReference>
<keyword evidence="5" id="KW-1003">Cell membrane</keyword>
<dbReference type="FunFam" id="3.40.50.300:FF:000479">
    <property type="entry name" value="Multidrug resistance protein 1A"/>
    <property type="match status" value="2"/>
</dbReference>
<dbReference type="InterPro" id="IPR003593">
    <property type="entry name" value="AAA+_ATPase"/>
</dbReference>
<evidence type="ECO:0000256" key="11">
    <source>
        <dbReference type="ARBA" id="ARBA00022989"/>
    </source>
</evidence>
<feature type="transmembrane region" description="Helical" evidence="16">
    <location>
        <begin position="964"/>
        <end position="982"/>
    </location>
</feature>
<evidence type="ECO:0000256" key="13">
    <source>
        <dbReference type="ARBA" id="ARBA00023180"/>
    </source>
</evidence>
<keyword evidence="6 16" id="KW-0812">Transmembrane</keyword>
<keyword evidence="8" id="KW-0547">Nucleotide-binding</keyword>
<dbReference type="GO" id="GO:0016887">
    <property type="term" value="F:ATP hydrolysis activity"/>
    <property type="evidence" value="ECO:0007669"/>
    <property type="project" value="InterPro"/>
</dbReference>
<dbReference type="Gene3D" id="3.40.50.300">
    <property type="entry name" value="P-loop containing nucleotide triphosphate hydrolases"/>
    <property type="match status" value="2"/>
</dbReference>
<dbReference type="SUPFAM" id="SSF52540">
    <property type="entry name" value="P-loop containing nucleoside triphosphate hydrolases"/>
    <property type="match status" value="2"/>
</dbReference>
<dbReference type="CDD" id="cd03249">
    <property type="entry name" value="ABC_MTABC3_MDL1_MDL2"/>
    <property type="match status" value="2"/>
</dbReference>
<dbReference type="PROSITE" id="PS50893">
    <property type="entry name" value="ABC_TRANSPORTER_2"/>
    <property type="match status" value="2"/>
</dbReference>
<keyword evidence="20" id="KW-1185">Reference proteome</keyword>
<feature type="compositionally biased region" description="Polar residues" evidence="15">
    <location>
        <begin position="681"/>
        <end position="697"/>
    </location>
</feature>
<evidence type="ECO:0000256" key="9">
    <source>
        <dbReference type="ARBA" id="ARBA00022840"/>
    </source>
</evidence>
<dbReference type="CDD" id="cd18578">
    <property type="entry name" value="ABC_6TM_Pgp_ABCB1_D2_like"/>
    <property type="match status" value="1"/>
</dbReference>
<keyword evidence="12 16" id="KW-0472">Membrane</keyword>
<feature type="domain" description="ABC transmembrane type-1" evidence="18">
    <location>
        <begin position="733"/>
        <end position="1017"/>
    </location>
</feature>
<dbReference type="Pfam" id="PF00664">
    <property type="entry name" value="ABC_membrane"/>
    <property type="match status" value="2"/>
</dbReference>
<dbReference type="EC" id="7.6.2.2" evidence="3"/>
<sequence>MSSRVNEGFEYEENPADGPVTRLPMQVVEQNGKAKSEPKDDTKTPAQVGAVEIFRFADGFDILLMIVGTIAALAFGLCLPCMIIVLGDMSNSFYKDGRNRAAASDAALATVTPQTVALLNQTTTSVEDSMRTFAYYYIGIGFGVLLTGYIMIAAWVWASARQTHRIRLAYFRAVIRQDVAWMDVNTPGELAIRLSDDLNKIQSGIGDKVALLFMGLSSFLTGFVIGFVYGWELTLVIVAFTPVLAFCAMMLVKFSTSFTQKESKAYAKAGSIAEEALSSVRTVAALGAEARVVEKYTASLEEAKQTGIKKGLTVGIGMGTTWLVIYCSYCLAFWYGSKLVRGSLSSGDQRYDGGTILTVFFSVLVGAFSLGNAAPSLQEFATARGAAAFVYAVIDRVPPVDTQSDRGKKPKTMTGRVQFQNVAFAYPARKNVKILRNLSFKIDEGETVAFVGPSGCGKSTTIQLLQRFYDTDAGDIFVDGLKVKDWNISHLRDFIGVVSQEPVLFSTTIGENIRYGRIGVTQEEIELAAKKANAHTFIMEQPKKYDTMVGERGSQLSGGQKQRIAIARAIVRDPKILLLDEATSALDATSEKVVQSALDEARQGRTTIIIAHRLSTIRGADKIIAMEQGEVVEQGTHAELMQARGLYHRLVTNQTKEDSEKTDNLEDAQPDVLPEAERPNSPKSGRNGRSSVLTLTESSDDGEVKAEENAPVSMMRIFRLNSPEYPYIIIGWLAAMATGGSQPVFAILFSALIGVLAEAKDMVKQERETLIYSCAFIAIGVGTFFSWLLQHWMFAISGENLTVRIRKMTLQSMLRQEIGWFDRQENSTGALTTRLATDASAVQGAAGIRIATLLQAATLLIAALIIAFVYSWKLTLVILAFIPLVVIGGAFQNKVLVGQAGKNQKQLEGAGKVAFETISNFRTVSMLGLQQKFFEAYEERLQIPLRNEVTKAHTYGIAYSFSQAVIYFAYAAAFTFGAYLITTGEMDFAGVFRVFGALVFCAMGLGNASSWAPDAAKAKIAAARIFGLIDRTPEIDSSSTGGKQLERLVGNIEFKDVRFAFPTRSHTPILKGLSVSVGAGQTLALVGHSGCGKSTTISLVERFYQAMSGSVTLDGHQLEDLNIKWLRSKLGFVQQEPLLFSGTVKENILYGCDEDVGMDRVVAAARDANIHDFIMNLPSQYDTDLGDRGSQLSGGQKQRIAIARAVVRNPKILLLDEATSALDTESEIIVQEALDRAQRGRTCIVIAHRLNTIQNADQICVISHGRVAEQGTHGQLMGLRGLYWKSFTTLAGGS</sequence>
<reference evidence="20" key="1">
    <citation type="submission" date="2017-01" db="EMBL/GenBank/DDBJ databases">
        <title>Comparative genomics of anhydrobiosis in the tardigrade Hypsibius dujardini.</title>
        <authorList>
            <person name="Yoshida Y."/>
            <person name="Koutsovoulos G."/>
            <person name="Laetsch D."/>
            <person name="Stevens L."/>
            <person name="Kumar S."/>
            <person name="Horikawa D."/>
            <person name="Ishino K."/>
            <person name="Komine S."/>
            <person name="Tomita M."/>
            <person name="Blaxter M."/>
            <person name="Arakawa K."/>
        </authorList>
    </citation>
    <scope>NUCLEOTIDE SEQUENCE [LARGE SCALE GENOMIC DNA]</scope>
    <source>
        <strain evidence="20">Z151</strain>
    </source>
</reference>
<feature type="compositionally biased region" description="Basic and acidic residues" evidence="15">
    <location>
        <begin position="655"/>
        <end position="664"/>
    </location>
</feature>
<evidence type="ECO:0000256" key="6">
    <source>
        <dbReference type="ARBA" id="ARBA00022692"/>
    </source>
</evidence>
<name>A0A1W0WA47_HYPEX</name>
<dbReference type="InterPro" id="IPR003439">
    <property type="entry name" value="ABC_transporter-like_ATP-bd"/>
</dbReference>
<dbReference type="PANTHER" id="PTHR43394:SF27">
    <property type="entry name" value="ATP-DEPENDENT TRANSLOCASE ABCB1-LIKE"/>
    <property type="match status" value="1"/>
</dbReference>
<dbReference type="Proteomes" id="UP000192578">
    <property type="component" value="Unassembled WGS sequence"/>
</dbReference>
<dbReference type="GO" id="GO:0005743">
    <property type="term" value="C:mitochondrial inner membrane"/>
    <property type="evidence" value="ECO:0007669"/>
    <property type="project" value="TreeGrafter"/>
</dbReference>
<evidence type="ECO:0000256" key="12">
    <source>
        <dbReference type="ARBA" id="ARBA00023136"/>
    </source>
</evidence>
<evidence type="ECO:0000313" key="20">
    <source>
        <dbReference type="Proteomes" id="UP000192578"/>
    </source>
</evidence>
<feature type="transmembrane region" description="Helical" evidence="16">
    <location>
        <begin position="134"/>
        <end position="158"/>
    </location>
</feature>
<dbReference type="EMBL" id="MTYJ01000155">
    <property type="protein sequence ID" value="OQV12032.1"/>
    <property type="molecule type" value="Genomic_DNA"/>
</dbReference>
<dbReference type="SMART" id="SM00382">
    <property type="entry name" value="AAA"/>
    <property type="match status" value="2"/>
</dbReference>
<feature type="transmembrane region" description="Helical" evidence="16">
    <location>
        <begin position="725"/>
        <end position="757"/>
    </location>
</feature>
<dbReference type="GO" id="GO:0015421">
    <property type="term" value="F:ABC-type oligopeptide transporter activity"/>
    <property type="evidence" value="ECO:0007669"/>
    <property type="project" value="TreeGrafter"/>
</dbReference>
<feature type="domain" description="ABC transmembrane type-1" evidence="18">
    <location>
        <begin position="66"/>
        <end position="382"/>
    </location>
</feature>
<dbReference type="OrthoDB" id="6500128at2759"/>
<dbReference type="InterPro" id="IPR011527">
    <property type="entry name" value="ABC1_TM_dom"/>
</dbReference>
<keyword evidence="7" id="KW-0677">Repeat</keyword>
<evidence type="ECO:0000313" key="19">
    <source>
        <dbReference type="EMBL" id="OQV12032.1"/>
    </source>
</evidence>
<dbReference type="GO" id="GO:0090374">
    <property type="term" value="P:oligopeptide export from mitochondrion"/>
    <property type="evidence" value="ECO:0007669"/>
    <property type="project" value="TreeGrafter"/>
</dbReference>
<keyword evidence="11 16" id="KW-1133">Transmembrane helix</keyword>
<comment type="subcellular location">
    <subcellularLocation>
        <location evidence="1">Cell membrane</location>
        <topology evidence="1">Multi-pass membrane protein</topology>
    </subcellularLocation>
</comment>
<proteinExistence type="inferred from homology"/>
<keyword evidence="9" id="KW-0067">ATP-binding</keyword>
<dbReference type="PROSITE" id="PS00211">
    <property type="entry name" value="ABC_TRANSPORTER_1"/>
    <property type="match status" value="2"/>
</dbReference>
<feature type="region of interest" description="Disordered" evidence="15">
    <location>
        <begin position="1"/>
        <end position="43"/>
    </location>
</feature>
<evidence type="ECO:0000259" key="17">
    <source>
        <dbReference type="PROSITE" id="PS50893"/>
    </source>
</evidence>
<dbReference type="FunFam" id="1.20.1560.10:FF:000018">
    <property type="entry name" value="ATP-binding cassette subfamily B member 11"/>
    <property type="match status" value="1"/>
</dbReference>
<dbReference type="InterPro" id="IPR017871">
    <property type="entry name" value="ABC_transporter-like_CS"/>
</dbReference>
<protein>
    <recommendedName>
        <fullName evidence="3">ABC-type xenobiotic transporter</fullName>
        <ecNumber evidence="3">7.6.2.2</ecNumber>
    </recommendedName>
</protein>
<feature type="transmembrane region" description="Helical" evidence="16">
    <location>
        <begin position="235"/>
        <end position="254"/>
    </location>
</feature>
<dbReference type="InterPro" id="IPR039421">
    <property type="entry name" value="Type_1_exporter"/>
</dbReference>
<feature type="domain" description="ABC transporter" evidence="17">
    <location>
        <begin position="1052"/>
        <end position="1289"/>
    </location>
</feature>
<feature type="domain" description="ABC transporter" evidence="17">
    <location>
        <begin position="417"/>
        <end position="653"/>
    </location>
</feature>
<organism evidence="19 20">
    <name type="scientific">Hypsibius exemplaris</name>
    <name type="common">Freshwater tardigrade</name>
    <dbReference type="NCBI Taxonomy" id="2072580"/>
    <lineage>
        <taxon>Eukaryota</taxon>
        <taxon>Metazoa</taxon>
        <taxon>Ecdysozoa</taxon>
        <taxon>Tardigrada</taxon>
        <taxon>Eutardigrada</taxon>
        <taxon>Parachela</taxon>
        <taxon>Hypsibioidea</taxon>
        <taxon>Hypsibiidae</taxon>
        <taxon>Hypsibius</taxon>
    </lineage>
</organism>
<evidence type="ECO:0000256" key="5">
    <source>
        <dbReference type="ARBA" id="ARBA00022475"/>
    </source>
</evidence>
<feature type="transmembrane region" description="Helical" evidence="16">
    <location>
        <begin position="355"/>
        <end position="374"/>
    </location>
</feature>
<dbReference type="InterPro" id="IPR036640">
    <property type="entry name" value="ABC1_TM_sf"/>
</dbReference>
<dbReference type="GO" id="GO:0005524">
    <property type="term" value="F:ATP binding"/>
    <property type="evidence" value="ECO:0007669"/>
    <property type="project" value="UniProtKB-KW"/>
</dbReference>
<gene>
    <name evidence="19" type="ORF">BV898_13682</name>
</gene>
<feature type="transmembrane region" description="Helical" evidence="16">
    <location>
        <begin position="312"/>
        <end position="335"/>
    </location>
</feature>
<feature type="transmembrane region" description="Helical" evidence="16">
    <location>
        <begin position="850"/>
        <end position="870"/>
    </location>
</feature>
<evidence type="ECO:0000256" key="1">
    <source>
        <dbReference type="ARBA" id="ARBA00004651"/>
    </source>
</evidence>